<reference evidence="11" key="2">
    <citation type="journal article" date="2024" name="Plant">
        <title>Genomic evolution and insights into agronomic trait innovations of Sesamum species.</title>
        <authorList>
            <person name="Miao H."/>
            <person name="Wang L."/>
            <person name="Qu L."/>
            <person name="Liu H."/>
            <person name="Sun Y."/>
            <person name="Le M."/>
            <person name="Wang Q."/>
            <person name="Wei S."/>
            <person name="Zheng Y."/>
            <person name="Lin W."/>
            <person name="Duan Y."/>
            <person name="Cao H."/>
            <person name="Xiong S."/>
            <person name="Wang X."/>
            <person name="Wei L."/>
            <person name="Li C."/>
            <person name="Ma Q."/>
            <person name="Ju M."/>
            <person name="Zhao R."/>
            <person name="Li G."/>
            <person name="Mu C."/>
            <person name="Tian Q."/>
            <person name="Mei H."/>
            <person name="Zhang T."/>
            <person name="Gao T."/>
            <person name="Zhang H."/>
        </authorList>
    </citation>
    <scope>NUCLEOTIDE SEQUENCE</scope>
    <source>
        <strain evidence="11">3651</strain>
    </source>
</reference>
<dbReference type="Gene3D" id="1.10.1280.10">
    <property type="entry name" value="Di-copper center containing domain from catechol oxidase"/>
    <property type="match status" value="1"/>
</dbReference>
<dbReference type="PRINTS" id="PR00092">
    <property type="entry name" value="TYROSINASE"/>
</dbReference>
<dbReference type="InterPro" id="IPR022739">
    <property type="entry name" value="Polyphenol_oxidase_cen"/>
</dbReference>
<dbReference type="SUPFAM" id="SSF48056">
    <property type="entry name" value="Di-copper centre-containing domain"/>
    <property type="match status" value="1"/>
</dbReference>
<keyword evidence="6" id="KW-0186">Copper</keyword>
<organism evidence="11 12">
    <name type="scientific">Sesamum alatum</name>
    <dbReference type="NCBI Taxonomy" id="300844"/>
    <lineage>
        <taxon>Eukaryota</taxon>
        <taxon>Viridiplantae</taxon>
        <taxon>Streptophyta</taxon>
        <taxon>Embryophyta</taxon>
        <taxon>Tracheophyta</taxon>
        <taxon>Spermatophyta</taxon>
        <taxon>Magnoliopsida</taxon>
        <taxon>eudicotyledons</taxon>
        <taxon>Gunneridae</taxon>
        <taxon>Pentapetalae</taxon>
        <taxon>asterids</taxon>
        <taxon>lamiids</taxon>
        <taxon>Lamiales</taxon>
        <taxon>Pedaliaceae</taxon>
        <taxon>Sesamum</taxon>
    </lineage>
</organism>
<dbReference type="InterPro" id="IPR008922">
    <property type="entry name" value="Di-copper_centre_dom_sf"/>
</dbReference>
<dbReference type="PROSITE" id="PS00498">
    <property type="entry name" value="TYROSINASE_2"/>
    <property type="match status" value="1"/>
</dbReference>
<evidence type="ECO:0000313" key="12">
    <source>
        <dbReference type="Proteomes" id="UP001293254"/>
    </source>
</evidence>
<evidence type="ECO:0000259" key="10">
    <source>
        <dbReference type="PROSITE" id="PS00498"/>
    </source>
</evidence>
<dbReference type="PANTHER" id="PTHR11474:SF123">
    <property type="entry name" value="CATECHOL OXIDASE"/>
    <property type="match status" value="1"/>
</dbReference>
<keyword evidence="3" id="KW-0479">Metal-binding</keyword>
<feature type="domain" description="Tyrosinase copper-binding" evidence="9">
    <location>
        <begin position="40"/>
        <end position="57"/>
    </location>
</feature>
<dbReference type="Pfam" id="PF12143">
    <property type="entry name" value="PPO1_KFDV"/>
    <property type="match status" value="2"/>
</dbReference>
<dbReference type="GO" id="GO:0004097">
    <property type="term" value="F:catechol oxidase activity"/>
    <property type="evidence" value="ECO:0007669"/>
    <property type="project" value="InterPro"/>
</dbReference>
<evidence type="ECO:0000256" key="4">
    <source>
        <dbReference type="ARBA" id="ARBA00022784"/>
    </source>
</evidence>
<dbReference type="InterPro" id="IPR022740">
    <property type="entry name" value="Polyphenol_oxidase_C"/>
</dbReference>
<evidence type="ECO:0000256" key="7">
    <source>
        <dbReference type="ARBA" id="ARBA00023157"/>
    </source>
</evidence>
<comment type="caution">
    <text evidence="11">The sequence shown here is derived from an EMBL/GenBank/DDBJ whole genome shotgun (WGS) entry which is preliminary data.</text>
</comment>
<comment type="similarity">
    <text evidence="2">Belongs to the tyrosinase family.</text>
</comment>
<keyword evidence="4" id="KW-0883">Thioether bond</keyword>
<proteinExistence type="inferred from homology"/>
<evidence type="ECO:0000256" key="6">
    <source>
        <dbReference type="ARBA" id="ARBA00023008"/>
    </source>
</evidence>
<dbReference type="GO" id="GO:0046872">
    <property type="term" value="F:metal ion binding"/>
    <property type="evidence" value="ECO:0007669"/>
    <property type="project" value="UniProtKB-KW"/>
</dbReference>
<dbReference type="AlphaFoldDB" id="A0AAE1YP42"/>
<dbReference type="InterPro" id="IPR050316">
    <property type="entry name" value="Tyrosinase/Hemocyanin"/>
</dbReference>
<dbReference type="Proteomes" id="UP001293254">
    <property type="component" value="Unassembled WGS sequence"/>
</dbReference>
<dbReference type="EMBL" id="JACGWO010000003">
    <property type="protein sequence ID" value="KAK4433552.1"/>
    <property type="molecule type" value="Genomic_DNA"/>
</dbReference>
<accession>A0AAE1YP42</accession>
<feature type="domain" description="Tyrosinase copper-binding" evidence="10">
    <location>
        <begin position="201"/>
        <end position="212"/>
    </location>
</feature>
<gene>
    <name evidence="11" type="ORF">Salat_1117500</name>
</gene>
<evidence type="ECO:0000256" key="1">
    <source>
        <dbReference type="ARBA" id="ARBA00001973"/>
    </source>
</evidence>
<name>A0AAE1YP42_9LAMI</name>
<dbReference type="InterPro" id="IPR002227">
    <property type="entry name" value="Tyrosinase_Cu-bd"/>
</dbReference>
<evidence type="ECO:0000256" key="8">
    <source>
        <dbReference type="SAM" id="MobiDB-lite"/>
    </source>
</evidence>
<evidence type="ECO:0000256" key="5">
    <source>
        <dbReference type="ARBA" id="ARBA00023002"/>
    </source>
</evidence>
<reference evidence="11" key="1">
    <citation type="submission" date="2020-06" db="EMBL/GenBank/DDBJ databases">
        <authorList>
            <person name="Li T."/>
            <person name="Hu X."/>
            <person name="Zhang T."/>
            <person name="Song X."/>
            <person name="Zhang H."/>
            <person name="Dai N."/>
            <person name="Sheng W."/>
            <person name="Hou X."/>
            <person name="Wei L."/>
        </authorList>
    </citation>
    <scope>NUCLEOTIDE SEQUENCE</scope>
    <source>
        <strain evidence="11">3651</strain>
        <tissue evidence="11">Leaf</tissue>
    </source>
</reference>
<comment type="cofactor">
    <cofactor evidence="1">
        <name>Cu(2+)</name>
        <dbReference type="ChEBI" id="CHEBI:29036"/>
    </cofactor>
</comment>
<keyword evidence="7" id="KW-1015">Disulfide bond</keyword>
<keyword evidence="12" id="KW-1185">Reference proteome</keyword>
<protein>
    <submittedName>
        <fullName evidence="11">Polyphenol oxidase, chloroplastic</fullName>
    </submittedName>
</protein>
<keyword evidence="5" id="KW-0560">Oxidoreductase</keyword>
<evidence type="ECO:0000256" key="3">
    <source>
        <dbReference type="ARBA" id="ARBA00022723"/>
    </source>
</evidence>
<dbReference type="Pfam" id="PF12142">
    <property type="entry name" value="PPO1_DWL"/>
    <property type="match status" value="1"/>
</dbReference>
<sequence length="601" mass="68086">MKQLPTSDPRSFMQQADVHCAYCNGGYKQKGYSNVSFQVHRSWLFFPFHRWYLYFFERICGKLLQDDTFALPFWNYDSPSGMQIPAMFNESSSPLYDRLRNQDHLPPVVVDLNWGSRVTGISPDKNQINYNLNLMYKQMITNATTPRLFMGQPYRAGDEYPTSSGSGSIEIAPHIPVHAWTGDPKQHFMENMGTFYAAARDPIFYAHHANIDRLWNIWVNNLGGKLFSDPDWLESSFVFYNEEAKPVTVKVKDCLDSTRLGYVYEDIDIPWLDAKPTPRRRGVRIVAISQATQVFPTALDRVLDIIVTRPKKLRSKEEKEEAEEVLLIDGIEYDFSKQVKFDVYLNECDVELSTPANTEFLGSFVDVPYHKHPTSMEKGSVRFPLSSVLKELQGSDEISGIVMVTLVPQCGDATIGSVMIEFDTSKSSGRLKKLRNTKEKEAAEEVLLIGGIENDCSKQVKFDVYLNECDVELSMPANTEILGSFVDVPYHRHPTSMEKGSIRFSIFSMLKELQRTGDISDVVMVTLALRCGDVTIGGVMIEFDTHRARGELEGSQAVEPRNDRAYKHHPRPKAEESKATLAARKAGLIQMAGEHGMLHGL</sequence>
<dbReference type="PROSITE" id="PS00497">
    <property type="entry name" value="TYROSINASE_1"/>
    <property type="match status" value="1"/>
</dbReference>
<evidence type="ECO:0000259" key="9">
    <source>
        <dbReference type="PROSITE" id="PS00497"/>
    </source>
</evidence>
<dbReference type="PANTHER" id="PTHR11474">
    <property type="entry name" value="TYROSINASE FAMILY MEMBER"/>
    <property type="match status" value="1"/>
</dbReference>
<feature type="region of interest" description="Disordered" evidence="8">
    <location>
        <begin position="552"/>
        <end position="577"/>
    </location>
</feature>
<evidence type="ECO:0000313" key="11">
    <source>
        <dbReference type="EMBL" id="KAK4433552.1"/>
    </source>
</evidence>
<dbReference type="Pfam" id="PF00264">
    <property type="entry name" value="Tyrosinase"/>
    <property type="match status" value="1"/>
</dbReference>
<evidence type="ECO:0000256" key="2">
    <source>
        <dbReference type="ARBA" id="ARBA00009928"/>
    </source>
</evidence>